<evidence type="ECO:0000313" key="3">
    <source>
        <dbReference type="Proteomes" id="UP000281553"/>
    </source>
</evidence>
<gene>
    <name evidence="2" type="ORF">DILT_LOCUS17143</name>
</gene>
<sequence length="156" mass="15911">MSPDEATAAAVAVSEPGGKPDLVGEEAAPPSSGGTTTGSSEPRNSFSPASSCHFSPLNIMLETNGAELGKFPDASNPLDDYVPSDDHQPVTGFSASSCPSYEPKDEITATTAVDVLAADATMEEEEAVVTVEGDVKPVAAGPTASILETQEEQDVL</sequence>
<dbReference type="AlphaFoldDB" id="A0A3P7NS97"/>
<protein>
    <submittedName>
        <fullName evidence="2">Uncharacterized protein</fullName>
    </submittedName>
</protein>
<feature type="region of interest" description="Disordered" evidence="1">
    <location>
        <begin position="68"/>
        <end position="103"/>
    </location>
</feature>
<dbReference type="EMBL" id="UYRU01089625">
    <property type="protein sequence ID" value="VDN36817.1"/>
    <property type="molecule type" value="Genomic_DNA"/>
</dbReference>
<feature type="region of interest" description="Disordered" evidence="1">
    <location>
        <begin position="1"/>
        <end position="52"/>
    </location>
</feature>
<keyword evidence="3" id="KW-1185">Reference proteome</keyword>
<feature type="compositionally biased region" description="Polar residues" evidence="1">
    <location>
        <begin position="41"/>
        <end position="52"/>
    </location>
</feature>
<proteinExistence type="predicted"/>
<name>A0A3P7NS97_DIBLA</name>
<accession>A0A3P7NS97</accession>
<feature type="compositionally biased region" description="Low complexity" evidence="1">
    <location>
        <begin position="31"/>
        <end position="40"/>
    </location>
</feature>
<reference evidence="2 3" key="1">
    <citation type="submission" date="2018-11" db="EMBL/GenBank/DDBJ databases">
        <authorList>
            <consortium name="Pathogen Informatics"/>
        </authorList>
    </citation>
    <scope>NUCLEOTIDE SEQUENCE [LARGE SCALE GENOMIC DNA]</scope>
</reference>
<evidence type="ECO:0000256" key="1">
    <source>
        <dbReference type="SAM" id="MobiDB-lite"/>
    </source>
</evidence>
<feature type="non-terminal residue" evidence="2">
    <location>
        <position position="156"/>
    </location>
</feature>
<organism evidence="2 3">
    <name type="scientific">Dibothriocephalus latus</name>
    <name type="common">Fish tapeworm</name>
    <name type="synonym">Diphyllobothrium latum</name>
    <dbReference type="NCBI Taxonomy" id="60516"/>
    <lineage>
        <taxon>Eukaryota</taxon>
        <taxon>Metazoa</taxon>
        <taxon>Spiralia</taxon>
        <taxon>Lophotrochozoa</taxon>
        <taxon>Platyhelminthes</taxon>
        <taxon>Cestoda</taxon>
        <taxon>Eucestoda</taxon>
        <taxon>Diphyllobothriidea</taxon>
        <taxon>Diphyllobothriidae</taxon>
        <taxon>Dibothriocephalus</taxon>
    </lineage>
</organism>
<evidence type="ECO:0000313" key="2">
    <source>
        <dbReference type="EMBL" id="VDN36817.1"/>
    </source>
</evidence>
<dbReference type="Proteomes" id="UP000281553">
    <property type="component" value="Unassembled WGS sequence"/>
</dbReference>